<evidence type="ECO:0000313" key="2">
    <source>
        <dbReference type="Proteomes" id="UP000182253"/>
    </source>
</evidence>
<proteinExistence type="predicted"/>
<comment type="caution">
    <text evidence="1">The sequence shown here is derived from an EMBL/GenBank/DDBJ whole genome shotgun (WGS) entry which is preliminary data.</text>
</comment>
<organism evidence="1 2">
    <name type="scientific">Candidatus Nomurabacteria bacterium RIFCSPHIGHO2_01_FULL_39_9</name>
    <dbReference type="NCBI Taxonomy" id="1801735"/>
    <lineage>
        <taxon>Bacteria</taxon>
        <taxon>Candidatus Nomuraibacteriota</taxon>
    </lineage>
</organism>
<accession>A0A1F6UVP4</accession>
<protein>
    <submittedName>
        <fullName evidence="1">Uncharacterized protein</fullName>
    </submittedName>
</protein>
<dbReference type="AlphaFoldDB" id="A0A1F6UVP4"/>
<dbReference type="Proteomes" id="UP000182253">
    <property type="component" value="Unassembled WGS sequence"/>
</dbReference>
<evidence type="ECO:0000313" key="1">
    <source>
        <dbReference type="EMBL" id="OGI61388.1"/>
    </source>
</evidence>
<gene>
    <name evidence="1" type="ORF">A2645_01720</name>
</gene>
<dbReference type="EMBL" id="MFTL01000020">
    <property type="protein sequence ID" value="OGI61388.1"/>
    <property type="molecule type" value="Genomic_DNA"/>
</dbReference>
<reference evidence="1 2" key="1">
    <citation type="journal article" date="2016" name="Nat. Commun.">
        <title>Thousands of microbial genomes shed light on interconnected biogeochemical processes in an aquifer system.</title>
        <authorList>
            <person name="Anantharaman K."/>
            <person name="Brown C.T."/>
            <person name="Hug L.A."/>
            <person name="Sharon I."/>
            <person name="Castelle C.J."/>
            <person name="Probst A.J."/>
            <person name="Thomas B.C."/>
            <person name="Singh A."/>
            <person name="Wilkins M.J."/>
            <person name="Karaoz U."/>
            <person name="Brodie E.L."/>
            <person name="Williams K.H."/>
            <person name="Hubbard S.S."/>
            <person name="Banfield J.F."/>
        </authorList>
    </citation>
    <scope>NUCLEOTIDE SEQUENCE [LARGE SCALE GENOMIC DNA]</scope>
</reference>
<name>A0A1F6UVP4_9BACT</name>
<dbReference type="STRING" id="1801735.A2645_01720"/>
<sequence length="169" mass="19463">MNAGKKILILPFKSMHEIQPYKKYLPGMFSINGAVVPSFGFVPQRAKQVYEGNSERYYGYIVPHGELRGFDGMKYDQKALEKAKERISQLIEKHQLIFLYIEDDFKNLVLDNLGDVSADVEICECWKEKDEIADAFVILDHCPKSFVNFPPILFKNRSKGFELFTATVN</sequence>